<dbReference type="PANTHER" id="PTHR43734">
    <property type="entry name" value="PHYTOENE DESATURASE"/>
    <property type="match status" value="1"/>
</dbReference>
<comment type="similarity">
    <text evidence="4">Belongs to the carotenoid/retinoid oxidoreductase family.</text>
</comment>
<comment type="pathway">
    <text evidence="1 4">Carotenoid biosynthesis.</text>
</comment>
<dbReference type="RefSeq" id="WP_068749404.1">
    <property type="nucleotide sequence ID" value="NZ_LR214441.1"/>
</dbReference>
<protein>
    <submittedName>
        <fullName evidence="5">Phytoene dehydrogenase</fullName>
    </submittedName>
</protein>
<keyword evidence="6" id="KW-1185">Reference proteome</keyword>
<dbReference type="Pfam" id="PF01593">
    <property type="entry name" value="Amino_oxidase"/>
    <property type="match status" value="1"/>
</dbReference>
<gene>
    <name evidence="5" type="ORF">BCR15_10845</name>
</gene>
<dbReference type="Proteomes" id="UP000093501">
    <property type="component" value="Unassembled WGS sequence"/>
</dbReference>
<dbReference type="SUPFAM" id="SSF51905">
    <property type="entry name" value="FAD/NAD(P)-binding domain"/>
    <property type="match status" value="1"/>
</dbReference>
<dbReference type="InterPro" id="IPR014105">
    <property type="entry name" value="Carotenoid/retinoid_OxRdtase"/>
</dbReference>
<evidence type="ECO:0000256" key="4">
    <source>
        <dbReference type="RuleBase" id="RU362075"/>
    </source>
</evidence>
<comment type="caution">
    <text evidence="5">The sequence shown here is derived from an EMBL/GenBank/DDBJ whole genome shotgun (WGS) entry which is preliminary data.</text>
</comment>
<dbReference type="Gene3D" id="3.50.50.60">
    <property type="entry name" value="FAD/NAD(P)-binding domain"/>
    <property type="match status" value="2"/>
</dbReference>
<sequence>MRRPAPRATTPRTVAVVGAGLSGLAAALHLAGAGHRVTVLEREAIPGGRNGSLEKDGFRFDTGPTVFTMVSLLEEAFAAVGRRVSDYVTLQLLDPAYHAHFADGSTLLVRPGHEAMREEILAQSGAKDAAAFDRFVDWLKRLNDVELPHFIDANFNSPLSLFRSPRAALELVRLGGFGRLGPTVARRFDDERLHRVFSFQAMYAGLAPAQALALYAVITYMDSIEGVFFPEGGMHAVPRAMAAAATDAGVEIRYSSPVDRVERRGDGSASGVRLADGSLVPADAVVVTADLPVAYERLLPGLPAPRVARHGKYSPSALVWHVGVKGDLPQGVGHHNIYFGRAWDESFRELLDDGVAMTDPSRFLSVPSLDDPAAAPAGHHTLYYLEPVPNLHVGRMDWATEGPRLRERMLGTLDRLGYPTDIVTEELVTPVDWERQGMAAGTPFALAHTFPQTGPFRPRNVDRRVPGLVFAGSGTTPGVGIPMVLVSGKLAAARVAELGR</sequence>
<accession>A0A1C0AS14</accession>
<dbReference type="InterPro" id="IPR036188">
    <property type="entry name" value="FAD/NAD-bd_sf"/>
</dbReference>
<dbReference type="EMBL" id="MBQD01000001">
    <property type="protein sequence ID" value="OCL37197.1"/>
    <property type="molecule type" value="Genomic_DNA"/>
</dbReference>
<evidence type="ECO:0000313" key="6">
    <source>
        <dbReference type="Proteomes" id="UP000093501"/>
    </source>
</evidence>
<name>A0A1C0AS14_9ACTN</name>
<dbReference type="InterPro" id="IPR002937">
    <property type="entry name" value="Amino_oxidase"/>
</dbReference>
<dbReference type="AlphaFoldDB" id="A0A1C0AS14"/>
<reference evidence="6" key="1">
    <citation type="submission" date="2016-07" db="EMBL/GenBank/DDBJ databases">
        <authorList>
            <person name="Florea S."/>
            <person name="Webb J.S."/>
            <person name="Jaromczyk J."/>
            <person name="Schardl C.L."/>
        </authorList>
    </citation>
    <scope>NUCLEOTIDE SEQUENCE [LARGE SCALE GENOMIC DNA]</scope>
    <source>
        <strain evidence="6">IPBSL-7</strain>
    </source>
</reference>
<evidence type="ECO:0000256" key="3">
    <source>
        <dbReference type="ARBA" id="ARBA00023002"/>
    </source>
</evidence>
<proteinExistence type="inferred from homology"/>
<evidence type="ECO:0000313" key="5">
    <source>
        <dbReference type="EMBL" id="OCL37197.1"/>
    </source>
</evidence>
<dbReference type="GO" id="GO:0016117">
    <property type="term" value="P:carotenoid biosynthetic process"/>
    <property type="evidence" value="ECO:0007669"/>
    <property type="project" value="UniProtKB-KW"/>
</dbReference>
<dbReference type="PANTHER" id="PTHR43734:SF1">
    <property type="entry name" value="PHYTOENE DESATURASE"/>
    <property type="match status" value="1"/>
</dbReference>
<dbReference type="PRINTS" id="PR00419">
    <property type="entry name" value="ADXRDTASE"/>
</dbReference>
<dbReference type="NCBIfam" id="TIGR02734">
    <property type="entry name" value="crtI_fam"/>
    <property type="match status" value="1"/>
</dbReference>
<keyword evidence="3 4" id="KW-0560">Oxidoreductase</keyword>
<evidence type="ECO:0000256" key="1">
    <source>
        <dbReference type="ARBA" id="ARBA00004829"/>
    </source>
</evidence>
<keyword evidence="2 4" id="KW-0125">Carotenoid biosynthesis</keyword>
<organism evidence="5 6">
    <name type="scientific">Tessaracoccus lapidicaptus</name>
    <dbReference type="NCBI Taxonomy" id="1427523"/>
    <lineage>
        <taxon>Bacteria</taxon>
        <taxon>Bacillati</taxon>
        <taxon>Actinomycetota</taxon>
        <taxon>Actinomycetes</taxon>
        <taxon>Propionibacteriales</taxon>
        <taxon>Propionibacteriaceae</taxon>
        <taxon>Tessaracoccus</taxon>
    </lineage>
</organism>
<evidence type="ECO:0000256" key="2">
    <source>
        <dbReference type="ARBA" id="ARBA00022746"/>
    </source>
</evidence>
<dbReference type="GO" id="GO:0016491">
    <property type="term" value="F:oxidoreductase activity"/>
    <property type="evidence" value="ECO:0007669"/>
    <property type="project" value="UniProtKB-KW"/>
</dbReference>